<feature type="compositionally biased region" description="Basic and acidic residues" evidence="3">
    <location>
        <begin position="36"/>
        <end position="46"/>
    </location>
</feature>
<dbReference type="Pfam" id="PF16656">
    <property type="entry name" value="Pur_ac_phosph_N"/>
    <property type="match status" value="1"/>
</dbReference>
<gene>
    <name evidence="6" type="ORF">M0812_11041</name>
</gene>
<feature type="compositionally biased region" description="Polar residues" evidence="3">
    <location>
        <begin position="50"/>
        <end position="61"/>
    </location>
</feature>
<dbReference type="InterPro" id="IPR029052">
    <property type="entry name" value="Metallo-depent_PP-like"/>
</dbReference>
<dbReference type="InterPro" id="IPR015914">
    <property type="entry name" value="PAPs_N"/>
</dbReference>
<dbReference type="InterPro" id="IPR004843">
    <property type="entry name" value="Calcineurin-like_PHP"/>
</dbReference>
<dbReference type="SUPFAM" id="SSF49363">
    <property type="entry name" value="Purple acid phosphatase, N-terminal domain"/>
    <property type="match status" value="1"/>
</dbReference>
<dbReference type="Gene3D" id="3.60.21.10">
    <property type="match status" value="1"/>
</dbReference>
<proteinExistence type="inferred from homology"/>
<dbReference type="GO" id="GO:0046872">
    <property type="term" value="F:metal ion binding"/>
    <property type="evidence" value="ECO:0007669"/>
    <property type="project" value="InterPro"/>
</dbReference>
<evidence type="ECO:0000313" key="6">
    <source>
        <dbReference type="EMBL" id="KAJ3445176.1"/>
    </source>
</evidence>
<dbReference type="InterPro" id="IPR008963">
    <property type="entry name" value="Purple_acid_Pase-like_N"/>
</dbReference>
<organism evidence="6 7">
    <name type="scientific">Anaeramoeba flamelloides</name>
    <dbReference type="NCBI Taxonomy" id="1746091"/>
    <lineage>
        <taxon>Eukaryota</taxon>
        <taxon>Metamonada</taxon>
        <taxon>Anaeramoebidae</taxon>
        <taxon>Anaeramoeba</taxon>
    </lineage>
</organism>
<accession>A0AAV7ZVL3</accession>
<comment type="caution">
    <text evidence="6">The sequence shown here is derived from an EMBL/GenBank/DDBJ whole genome shotgun (WGS) entry which is preliminary data.</text>
</comment>
<feature type="domain" description="Calcineurin-like phosphoesterase" evidence="4">
    <location>
        <begin position="214"/>
        <end position="396"/>
    </location>
</feature>
<dbReference type="GO" id="GO:0003993">
    <property type="term" value="F:acid phosphatase activity"/>
    <property type="evidence" value="ECO:0007669"/>
    <property type="project" value="UniProtKB-EC"/>
</dbReference>
<comment type="catalytic activity">
    <reaction evidence="2">
        <text>a phosphate monoester + H2O = an alcohol + phosphate</text>
        <dbReference type="Rhea" id="RHEA:15017"/>
        <dbReference type="ChEBI" id="CHEBI:15377"/>
        <dbReference type="ChEBI" id="CHEBI:30879"/>
        <dbReference type="ChEBI" id="CHEBI:43474"/>
        <dbReference type="ChEBI" id="CHEBI:67140"/>
        <dbReference type="EC" id="3.1.3.2"/>
    </reaction>
</comment>
<feature type="domain" description="Purple acid phosphatase N-terminal" evidence="5">
    <location>
        <begin position="87"/>
        <end position="182"/>
    </location>
</feature>
<evidence type="ECO:0000256" key="2">
    <source>
        <dbReference type="RuleBase" id="RU361203"/>
    </source>
</evidence>
<feature type="region of interest" description="Disordered" evidence="3">
    <location>
        <begin position="1"/>
        <end position="80"/>
    </location>
</feature>
<dbReference type="PANTHER" id="PTHR22953:SF153">
    <property type="entry name" value="PURPLE ACID PHOSPHATASE"/>
    <property type="match status" value="1"/>
</dbReference>
<dbReference type="EC" id="3.1.3.2" evidence="2"/>
<dbReference type="EMBL" id="JANTQA010000023">
    <property type="protein sequence ID" value="KAJ3445176.1"/>
    <property type="molecule type" value="Genomic_DNA"/>
</dbReference>
<dbReference type="Proteomes" id="UP001146793">
    <property type="component" value="Unassembled WGS sequence"/>
</dbReference>
<evidence type="ECO:0000313" key="7">
    <source>
        <dbReference type="Proteomes" id="UP001146793"/>
    </source>
</evidence>
<dbReference type="InterPro" id="IPR039331">
    <property type="entry name" value="PAPs-like"/>
</dbReference>
<sequence>MFLEIETNTKNKELKAKLQSNNEEKDNSNNNNHQTKNSDTHSKTEIELNDLNSFQKSGSVSNEKDIEQNDSEHKKSGFRVTSVQRTPCHLYLSVPKNLSSEMIIIFHTAKELKGKPQVKFGENNSPDYNLNNIGQSYEVSYDNNRWIHYVGLTGLTPNTEYKFIAGDSKDNKNWSKEKNFRTSRSYLTDDQLTFVVGADVNVVDESIEMAKMMSNYDPDFVAIGGDIALSNGNKYCYRKWDQFLDNWHNSAVHNNRLIPIMPVIGNHEVMEGYRYKTEPDTKKAPFFFTLFQQDANIKKDPFDQKPYRVHHISENLAITPLDTHHIYTENEQIDFMNDNYQKLRDDNVKHIIPIYHIPAYPSDKEYSVSSSTRVRTFWTDLFDIYKIKLAFEGHSHLLKKTKPLYGGKAVDQNKGTIFLGDGAWGRLRDSREDGVLRWYEEYISSTR</sequence>
<reference evidence="6" key="1">
    <citation type="submission" date="2022-08" db="EMBL/GenBank/DDBJ databases">
        <title>Novel sulphate-reducing endosymbionts in the free-living metamonad Anaeramoeba.</title>
        <authorList>
            <person name="Jerlstrom-Hultqvist J."/>
            <person name="Cepicka I."/>
            <person name="Gallot-Lavallee L."/>
            <person name="Salas-Leiva D."/>
            <person name="Curtis B.A."/>
            <person name="Zahonova K."/>
            <person name="Pipaliya S."/>
            <person name="Dacks J."/>
            <person name="Roger A.J."/>
        </authorList>
    </citation>
    <scope>NUCLEOTIDE SEQUENCE</scope>
    <source>
        <strain evidence="6">Busselton2</strain>
    </source>
</reference>
<evidence type="ECO:0000256" key="1">
    <source>
        <dbReference type="ARBA" id="ARBA00022729"/>
    </source>
</evidence>
<protein>
    <recommendedName>
        <fullName evidence="2">Purple acid phosphatase</fullName>
        <ecNumber evidence="2">3.1.3.2</ecNumber>
    </recommendedName>
</protein>
<keyword evidence="1" id="KW-0732">Signal</keyword>
<dbReference type="Pfam" id="PF00149">
    <property type="entry name" value="Metallophos"/>
    <property type="match status" value="1"/>
</dbReference>
<keyword evidence="2" id="KW-0378">Hydrolase</keyword>
<dbReference type="PANTHER" id="PTHR22953">
    <property type="entry name" value="ACID PHOSPHATASE RELATED"/>
    <property type="match status" value="1"/>
</dbReference>
<feature type="compositionally biased region" description="Basic and acidic residues" evidence="3">
    <location>
        <begin position="62"/>
        <end position="75"/>
    </location>
</feature>
<name>A0AAV7ZVL3_9EUKA</name>
<evidence type="ECO:0000256" key="3">
    <source>
        <dbReference type="SAM" id="MobiDB-lite"/>
    </source>
</evidence>
<comment type="similarity">
    <text evidence="2">Belongs to the metallophosphoesterase superfamily. Purple acid phosphatase family.</text>
</comment>
<evidence type="ECO:0000259" key="5">
    <source>
        <dbReference type="Pfam" id="PF16656"/>
    </source>
</evidence>
<dbReference type="AlphaFoldDB" id="A0AAV7ZVL3"/>
<dbReference type="SUPFAM" id="SSF56300">
    <property type="entry name" value="Metallo-dependent phosphatases"/>
    <property type="match status" value="1"/>
</dbReference>
<evidence type="ECO:0000259" key="4">
    <source>
        <dbReference type="Pfam" id="PF00149"/>
    </source>
</evidence>
<feature type="compositionally biased region" description="Basic and acidic residues" evidence="3">
    <location>
        <begin position="7"/>
        <end position="27"/>
    </location>
</feature>
<dbReference type="Gene3D" id="2.60.40.380">
    <property type="entry name" value="Purple acid phosphatase-like, N-terminal"/>
    <property type="match status" value="1"/>
</dbReference>